<feature type="transmembrane region" description="Helical" evidence="1">
    <location>
        <begin position="109"/>
        <end position="129"/>
    </location>
</feature>
<dbReference type="EMBL" id="MGJN01000007">
    <property type="protein sequence ID" value="OGN07306.1"/>
    <property type="molecule type" value="Genomic_DNA"/>
</dbReference>
<comment type="caution">
    <text evidence="2">The sequence shown here is derived from an EMBL/GenBank/DDBJ whole genome shotgun (WGS) entry which is preliminary data.</text>
</comment>
<sequence>MLSGALVVVSVIPYAIRVYQGKIETQITSWVLWALIGFALLVTYKSSGAEANVWPAVFGFTNPFIVMMLTIKRLGRNGWIKPDRIEAVCIAICVISLGLWLKLNQVKELVQYALYLAILADICSAIPTFKFVLRNPDKDRPFAWVAFAIAYGLAIFAITNHTPANYILPIWMVIGPLVIAFPMIRFRWHIRAPWKEWI</sequence>
<keyword evidence="1" id="KW-0472">Membrane</keyword>
<evidence type="ECO:0000313" key="2">
    <source>
        <dbReference type="EMBL" id="OGN07306.1"/>
    </source>
</evidence>
<dbReference type="AlphaFoldDB" id="A0A1F8F4Y7"/>
<dbReference type="Proteomes" id="UP000176834">
    <property type="component" value="Unassembled WGS sequence"/>
</dbReference>
<feature type="transmembrane region" description="Helical" evidence="1">
    <location>
        <begin position="141"/>
        <end position="160"/>
    </location>
</feature>
<feature type="transmembrane region" description="Helical" evidence="1">
    <location>
        <begin position="53"/>
        <end position="71"/>
    </location>
</feature>
<feature type="transmembrane region" description="Helical" evidence="1">
    <location>
        <begin position="166"/>
        <end position="186"/>
    </location>
</feature>
<evidence type="ECO:0000256" key="1">
    <source>
        <dbReference type="SAM" id="Phobius"/>
    </source>
</evidence>
<proteinExistence type="predicted"/>
<keyword evidence="1" id="KW-1133">Transmembrane helix</keyword>
<reference evidence="2 3" key="1">
    <citation type="journal article" date="2016" name="Nat. Commun.">
        <title>Thousands of microbial genomes shed light on interconnected biogeochemical processes in an aquifer system.</title>
        <authorList>
            <person name="Anantharaman K."/>
            <person name="Brown C.T."/>
            <person name="Hug L.A."/>
            <person name="Sharon I."/>
            <person name="Castelle C.J."/>
            <person name="Probst A.J."/>
            <person name="Thomas B.C."/>
            <person name="Singh A."/>
            <person name="Wilkins M.J."/>
            <person name="Karaoz U."/>
            <person name="Brodie E.L."/>
            <person name="Williams K.H."/>
            <person name="Hubbard S.S."/>
            <person name="Banfield J.F."/>
        </authorList>
    </citation>
    <scope>NUCLEOTIDE SEQUENCE [LARGE SCALE GENOMIC DNA]</scope>
</reference>
<keyword evidence="1" id="KW-0812">Transmembrane</keyword>
<name>A0A1F8F4Y7_9BACT</name>
<feature type="transmembrane region" description="Helical" evidence="1">
    <location>
        <begin position="83"/>
        <end position="103"/>
    </location>
</feature>
<organism evidence="2 3">
    <name type="scientific">Candidatus Yanofskybacteria bacterium RIFCSPHIGHO2_02_FULL_38_22b</name>
    <dbReference type="NCBI Taxonomy" id="1802673"/>
    <lineage>
        <taxon>Bacteria</taxon>
        <taxon>Candidatus Yanofskyibacteriota</taxon>
    </lineage>
</organism>
<protein>
    <submittedName>
        <fullName evidence="2">Uncharacterized protein</fullName>
    </submittedName>
</protein>
<gene>
    <name evidence="2" type="ORF">A3B86_00945</name>
</gene>
<accession>A0A1F8F4Y7</accession>
<evidence type="ECO:0000313" key="3">
    <source>
        <dbReference type="Proteomes" id="UP000176834"/>
    </source>
</evidence>
<feature type="transmembrane region" description="Helical" evidence="1">
    <location>
        <begin position="27"/>
        <end position="47"/>
    </location>
</feature>